<dbReference type="AlphaFoldDB" id="A0A2P2QAM2"/>
<dbReference type="EMBL" id="GGEC01083562">
    <property type="protein sequence ID" value="MBX64046.1"/>
    <property type="molecule type" value="Transcribed_RNA"/>
</dbReference>
<name>A0A2P2QAM2_RHIMU</name>
<organism evidence="1">
    <name type="scientific">Rhizophora mucronata</name>
    <name type="common">Asiatic mangrove</name>
    <dbReference type="NCBI Taxonomy" id="61149"/>
    <lineage>
        <taxon>Eukaryota</taxon>
        <taxon>Viridiplantae</taxon>
        <taxon>Streptophyta</taxon>
        <taxon>Embryophyta</taxon>
        <taxon>Tracheophyta</taxon>
        <taxon>Spermatophyta</taxon>
        <taxon>Magnoliopsida</taxon>
        <taxon>eudicotyledons</taxon>
        <taxon>Gunneridae</taxon>
        <taxon>Pentapetalae</taxon>
        <taxon>rosids</taxon>
        <taxon>fabids</taxon>
        <taxon>Malpighiales</taxon>
        <taxon>Rhizophoraceae</taxon>
        <taxon>Rhizophora</taxon>
    </lineage>
</organism>
<accession>A0A2P2QAM2</accession>
<protein>
    <submittedName>
        <fullName evidence="1">Uncharacterized protein</fullName>
    </submittedName>
</protein>
<sequence length="29" mass="3184">MPKMSRLAIDAHNHFITFVGPVFSVASIP</sequence>
<reference evidence="1" key="1">
    <citation type="submission" date="2018-02" db="EMBL/GenBank/DDBJ databases">
        <title>Rhizophora mucronata_Transcriptome.</title>
        <authorList>
            <person name="Meera S.P."/>
            <person name="Sreeshan A."/>
            <person name="Augustine A."/>
        </authorList>
    </citation>
    <scope>NUCLEOTIDE SEQUENCE</scope>
    <source>
        <tissue evidence="1">Leaf</tissue>
    </source>
</reference>
<evidence type="ECO:0000313" key="1">
    <source>
        <dbReference type="EMBL" id="MBX64046.1"/>
    </source>
</evidence>
<proteinExistence type="predicted"/>